<proteinExistence type="inferred from homology"/>
<keyword evidence="3" id="KW-1003">Cell membrane</keyword>
<name>A0A365KMY7_9BACL</name>
<accession>A0A365KMY7</accession>
<dbReference type="Proteomes" id="UP000251002">
    <property type="component" value="Unassembled WGS sequence"/>
</dbReference>
<feature type="domain" description="MgtC/SapB/SrpB/YhiD N-terminal" evidence="8">
    <location>
        <begin position="18"/>
        <end position="150"/>
    </location>
</feature>
<keyword evidence="5 7" id="KW-1133">Transmembrane helix</keyword>
<keyword evidence="10" id="KW-1185">Reference proteome</keyword>
<feature type="transmembrane region" description="Helical" evidence="7">
    <location>
        <begin position="6"/>
        <end position="27"/>
    </location>
</feature>
<sequence length="245" mass="26577">MEFFSALQISSLETFLKLLIAAALSLVIGLERELKRKPVGLKTSVVISTFSCLLTIISIESAYIAQGSEYENVNITMDPLRLAAQIVSGIGFLGAGVILKRGNDSISGLTTAAMIWGAGGIGIAVAAGFYLEAALAVLIVLLSIELLPPLMTKLGPSRLRMAEATVRIFILERQYIKPVIEELKKSGITIEGISITHPNNEASTGSGYHELFIRVSYLQDKDTLDLYQDLYSINNVEQVDIEITN</sequence>
<dbReference type="InterPro" id="IPR049177">
    <property type="entry name" value="MgtC_SapB_SrpB_YhiD_N"/>
</dbReference>
<comment type="caution">
    <text evidence="9">The sequence shown here is derived from an EMBL/GenBank/DDBJ whole genome shotgun (WGS) entry which is preliminary data.</text>
</comment>
<keyword evidence="6 7" id="KW-0472">Membrane</keyword>
<dbReference type="GO" id="GO:0005886">
    <property type="term" value="C:plasma membrane"/>
    <property type="evidence" value="ECO:0007669"/>
    <property type="project" value="UniProtKB-SubCell"/>
</dbReference>
<dbReference type="PANTHER" id="PTHR33778">
    <property type="entry name" value="PROTEIN MGTC"/>
    <property type="match status" value="1"/>
</dbReference>
<feature type="transmembrane region" description="Helical" evidence="7">
    <location>
        <begin position="39"/>
        <end position="59"/>
    </location>
</feature>
<dbReference type="Pfam" id="PF02308">
    <property type="entry name" value="MgtC"/>
    <property type="match status" value="1"/>
</dbReference>
<evidence type="ECO:0000256" key="3">
    <source>
        <dbReference type="ARBA" id="ARBA00022475"/>
    </source>
</evidence>
<evidence type="ECO:0000256" key="5">
    <source>
        <dbReference type="ARBA" id="ARBA00022989"/>
    </source>
</evidence>
<evidence type="ECO:0000256" key="6">
    <source>
        <dbReference type="ARBA" id="ARBA00023136"/>
    </source>
</evidence>
<evidence type="ECO:0000313" key="9">
    <source>
        <dbReference type="EMBL" id="RAZ74543.1"/>
    </source>
</evidence>
<feature type="transmembrane region" description="Helical" evidence="7">
    <location>
        <begin position="79"/>
        <end position="99"/>
    </location>
</feature>
<comment type="similarity">
    <text evidence="2">Belongs to the MgtC/SapB family.</text>
</comment>
<dbReference type="AlphaFoldDB" id="A0A365KMY7"/>
<keyword evidence="4 7" id="KW-0812">Transmembrane</keyword>
<protein>
    <submittedName>
        <fullName evidence="9">MgtC/SapB family protein</fullName>
    </submittedName>
</protein>
<dbReference type="PANTHER" id="PTHR33778:SF4">
    <property type="entry name" value="PROTEIN SAPB"/>
    <property type="match status" value="1"/>
</dbReference>
<evidence type="ECO:0000256" key="7">
    <source>
        <dbReference type="SAM" id="Phobius"/>
    </source>
</evidence>
<evidence type="ECO:0000313" key="10">
    <source>
        <dbReference type="Proteomes" id="UP000251002"/>
    </source>
</evidence>
<evidence type="ECO:0000256" key="2">
    <source>
        <dbReference type="ARBA" id="ARBA00009298"/>
    </source>
</evidence>
<reference evidence="9 10" key="1">
    <citation type="submission" date="2018-06" db="EMBL/GenBank/DDBJ databases">
        <title>The draft genome sequences of strains SCU63 and S1.</title>
        <authorList>
            <person name="Gan L."/>
        </authorList>
    </citation>
    <scope>NUCLEOTIDE SEQUENCE [LARGE SCALE GENOMIC DNA]</scope>
    <source>
        <strain evidence="9 10">SCU63</strain>
    </source>
</reference>
<dbReference type="RefSeq" id="WP_112224396.1">
    <property type="nucleotide sequence ID" value="NZ_CP047673.1"/>
</dbReference>
<evidence type="ECO:0000256" key="4">
    <source>
        <dbReference type="ARBA" id="ARBA00022692"/>
    </source>
</evidence>
<dbReference type="EMBL" id="QLZR01000007">
    <property type="protein sequence ID" value="RAZ74543.1"/>
    <property type="molecule type" value="Genomic_DNA"/>
</dbReference>
<gene>
    <name evidence="9" type="ORF">DP120_14535</name>
</gene>
<evidence type="ECO:0000259" key="8">
    <source>
        <dbReference type="Pfam" id="PF02308"/>
    </source>
</evidence>
<dbReference type="InterPro" id="IPR003416">
    <property type="entry name" value="MgtC/SapB/SrpB/YhiD_fam"/>
</dbReference>
<comment type="subcellular location">
    <subcellularLocation>
        <location evidence="1">Cell membrane</location>
        <topology evidence="1">Multi-pass membrane protein</topology>
    </subcellularLocation>
</comment>
<evidence type="ECO:0000256" key="1">
    <source>
        <dbReference type="ARBA" id="ARBA00004651"/>
    </source>
</evidence>
<dbReference type="PRINTS" id="PR01837">
    <property type="entry name" value="MGTCSAPBPROT"/>
</dbReference>
<organism evidence="9 10">
    <name type="scientific">Planococcus halotolerans</name>
    <dbReference type="NCBI Taxonomy" id="2233542"/>
    <lineage>
        <taxon>Bacteria</taxon>
        <taxon>Bacillati</taxon>
        <taxon>Bacillota</taxon>
        <taxon>Bacilli</taxon>
        <taxon>Bacillales</taxon>
        <taxon>Caryophanaceae</taxon>
        <taxon>Planococcus</taxon>
    </lineage>
</organism>